<protein>
    <submittedName>
        <fullName evidence="1">Uncharacterized protein</fullName>
    </submittedName>
</protein>
<organism evidence="1 2">
    <name type="scientific">Natronosalvus hydrolyticus</name>
    <dbReference type="NCBI Taxonomy" id="2979988"/>
    <lineage>
        <taxon>Archaea</taxon>
        <taxon>Methanobacteriati</taxon>
        <taxon>Methanobacteriota</taxon>
        <taxon>Stenosarchaea group</taxon>
        <taxon>Halobacteria</taxon>
        <taxon>Halobacteriales</taxon>
        <taxon>Natrialbaceae</taxon>
        <taxon>Natronosalvus</taxon>
    </lineage>
</organism>
<keyword evidence="2" id="KW-1185">Reference proteome</keyword>
<name>A0AAP2ZAQ4_9EURY</name>
<gene>
    <name evidence="1" type="ORF">OB919_15035</name>
</gene>
<evidence type="ECO:0000313" key="2">
    <source>
        <dbReference type="Proteomes" id="UP001321047"/>
    </source>
</evidence>
<evidence type="ECO:0000313" key="1">
    <source>
        <dbReference type="EMBL" id="MCU4753275.1"/>
    </source>
</evidence>
<dbReference type="EMBL" id="JAOPJZ010000015">
    <property type="protein sequence ID" value="MCU4753275.1"/>
    <property type="molecule type" value="Genomic_DNA"/>
</dbReference>
<dbReference type="AlphaFoldDB" id="A0AAP2ZAQ4"/>
<accession>A0AAP2ZAQ4</accession>
<dbReference type="RefSeq" id="WP_342809596.1">
    <property type="nucleotide sequence ID" value="NZ_JAOPJZ010000015.1"/>
</dbReference>
<comment type="caution">
    <text evidence="1">The sequence shown here is derived from an EMBL/GenBank/DDBJ whole genome shotgun (WGS) entry which is preliminary data.</text>
</comment>
<dbReference type="Proteomes" id="UP001321047">
    <property type="component" value="Unassembled WGS sequence"/>
</dbReference>
<proteinExistence type="predicted"/>
<reference evidence="1 2" key="1">
    <citation type="submission" date="2022-09" db="EMBL/GenBank/DDBJ databases">
        <title>Enrichment on poylsaccharides allowed isolation of novel metabolic and taxonomic groups of Haloarchaea.</title>
        <authorList>
            <person name="Sorokin D.Y."/>
            <person name="Elcheninov A.G."/>
            <person name="Khizhniak T.V."/>
            <person name="Kolganova T.V."/>
            <person name="Kublanov I.V."/>
        </authorList>
    </citation>
    <scope>NUCLEOTIDE SEQUENCE [LARGE SCALE GENOMIC DNA]</scope>
    <source>
        <strain evidence="1 2">AArc-curdl1</strain>
    </source>
</reference>
<dbReference type="Pfam" id="PF23378">
    <property type="entry name" value="DUF7095"/>
    <property type="match status" value="1"/>
</dbReference>
<dbReference type="InterPro" id="IPR055521">
    <property type="entry name" value="DUF7095"/>
</dbReference>
<sequence length="229" mass="25080">MTGFAREEAVNRVERIVDTVASDALPVPVHEVWVYGDLALGVDPVDRLDVYLTKDVLLRDKPDVEAEFEAEYGIKGVGKSVRADWAREHPQYLRANANGHAAPERCLAAQLLDSNEAGAGSETDGDEEPIHLEVCNASFEDNVTQRLRGAQLRDDYTQLLDPRGVCLFADGVRSEKAFGKLRSSELAFPPLSTALEMLGMDESESTTAAEAVHAWRENQEGATVRGDVI</sequence>